<evidence type="ECO:0000256" key="8">
    <source>
        <dbReference type="ARBA" id="ARBA00022737"/>
    </source>
</evidence>
<comment type="catalytic activity">
    <reaction evidence="15 18">
        <text>alpha-D-glucosamine 1-phosphate + acetyl-CoA = N-acetyl-alpha-D-glucosamine 1-phosphate + CoA + H(+)</text>
        <dbReference type="Rhea" id="RHEA:13725"/>
        <dbReference type="ChEBI" id="CHEBI:15378"/>
        <dbReference type="ChEBI" id="CHEBI:57287"/>
        <dbReference type="ChEBI" id="CHEBI:57288"/>
        <dbReference type="ChEBI" id="CHEBI:57776"/>
        <dbReference type="ChEBI" id="CHEBI:58516"/>
        <dbReference type="EC" id="2.3.1.157"/>
    </reaction>
</comment>
<gene>
    <name evidence="18 20" type="primary">glmU</name>
    <name evidence="20" type="ordered locus">MGMSRv2__2132</name>
</gene>
<feature type="binding site" evidence="18">
    <location>
        <position position="27"/>
    </location>
    <ligand>
        <name>UDP-N-acetyl-alpha-D-glucosamine</name>
        <dbReference type="ChEBI" id="CHEBI:57705"/>
    </ligand>
</feature>
<dbReference type="HOGENOM" id="CLU_029499_15_2_5"/>
<evidence type="ECO:0000256" key="7">
    <source>
        <dbReference type="ARBA" id="ARBA00022723"/>
    </source>
</evidence>
<keyword evidence="11 18" id="KW-0573">Peptidoglycan synthesis</keyword>
<dbReference type="EC" id="2.3.1.157" evidence="18"/>
<dbReference type="Pfam" id="PF00132">
    <property type="entry name" value="Hexapep"/>
    <property type="match status" value="2"/>
</dbReference>
<keyword evidence="10 18" id="KW-0133">Cell shape</keyword>
<keyword evidence="12 18" id="KW-0511">Multifunctional enzyme</keyword>
<comment type="subunit">
    <text evidence="18">Homotrimer.</text>
</comment>
<evidence type="ECO:0000256" key="1">
    <source>
        <dbReference type="ARBA" id="ARBA00004496"/>
    </source>
</evidence>
<sequence length="454" mass="47604">MDQGTSELAVIVLAAGMGTRMKSDLPKVMHPLAGRPMIQHLMETVSGLDPDKVVVVVGPGMDVVAQAVAPAQTVVQTERLGTGHAVMQARDLLKDFHGDVLVLYGDTPLITKATLQRMLAERRNADKNPAVVVLGFKPVDPGHYGRLVVGAEGLKAIVEFKDANHDQREIPLCNSGVMAFDGACLWDRLARIGNDNAKGEYYLTDVVGLARGDGANCSFVLGDEQELLGVNSRAELAGAEAIIQGELRRAAMDDGATLIDPASVWFSWDTRLGRDVMVWPHVVFGPGVTIGDHVVIKGFCHFEGCTIADGADVGPYARLRPGAEIGAAAHIGNFVEVKKSVIEAGAKVNHLSYIGDAQVGADANVGAGTITCNYDGFTKSCTEIGAGAFIGSNSSLVAPVKVGARAMIGAGSVITKDVSDGALAVGRGAQMEVAGWADRFRAAKAAEKAKKQGK</sequence>
<dbReference type="InterPro" id="IPR001451">
    <property type="entry name" value="Hexapep"/>
</dbReference>
<evidence type="ECO:0000256" key="6">
    <source>
        <dbReference type="ARBA" id="ARBA00022695"/>
    </source>
</evidence>
<evidence type="ECO:0000256" key="16">
    <source>
        <dbReference type="ARBA" id="ARBA00048493"/>
    </source>
</evidence>
<comment type="similarity">
    <text evidence="2 18">In the C-terminal section; belongs to the transferase hexapeptide repeat family.</text>
</comment>
<dbReference type="GO" id="GO:0019134">
    <property type="term" value="F:glucosamine-1-phosphate N-acetyltransferase activity"/>
    <property type="evidence" value="ECO:0007669"/>
    <property type="project" value="UniProtKB-UniRule"/>
</dbReference>
<evidence type="ECO:0000256" key="18">
    <source>
        <dbReference type="HAMAP-Rule" id="MF_01631"/>
    </source>
</evidence>
<dbReference type="GO" id="GO:0006048">
    <property type="term" value="P:UDP-N-acetylglucosamine biosynthetic process"/>
    <property type="evidence" value="ECO:0007669"/>
    <property type="project" value="UniProtKB-UniPathway"/>
</dbReference>
<comment type="pathway">
    <text evidence="18">Bacterial outer membrane biogenesis; LPS lipid A biosynthesis.</text>
</comment>
<dbReference type="InterPro" id="IPR050065">
    <property type="entry name" value="GlmU-like"/>
</dbReference>
<dbReference type="InterPro" id="IPR025877">
    <property type="entry name" value="MobA-like_NTP_Trfase"/>
</dbReference>
<feature type="binding site" evidence="18">
    <location>
        <begin position="104"/>
        <end position="106"/>
    </location>
    <ligand>
        <name>UDP-N-acetyl-alpha-D-glucosamine</name>
        <dbReference type="ChEBI" id="CHEBI:57705"/>
    </ligand>
</feature>
<feature type="binding site" evidence="18">
    <location>
        <position position="320"/>
    </location>
    <ligand>
        <name>UDP-N-acetyl-alpha-D-glucosamine</name>
        <dbReference type="ChEBI" id="CHEBI:57705"/>
    </ligand>
</feature>
<feature type="binding site" evidence="18">
    <location>
        <position position="76"/>
    </location>
    <ligand>
        <name>UDP-N-acetyl-alpha-D-glucosamine</name>
        <dbReference type="ChEBI" id="CHEBI:57705"/>
    </ligand>
</feature>
<dbReference type="UniPathway" id="UPA00973"/>
<evidence type="ECO:0000256" key="17">
    <source>
        <dbReference type="ARBA" id="ARBA00049628"/>
    </source>
</evidence>
<evidence type="ECO:0000256" key="5">
    <source>
        <dbReference type="ARBA" id="ARBA00022679"/>
    </source>
</evidence>
<proteinExistence type="inferred from homology"/>
<dbReference type="Pfam" id="PF12804">
    <property type="entry name" value="NTP_transf_3"/>
    <property type="match status" value="1"/>
</dbReference>
<keyword evidence="8 18" id="KW-0677">Repeat</keyword>
<comment type="subcellular location">
    <subcellularLocation>
        <location evidence="1 18">Cytoplasm</location>
    </subcellularLocation>
</comment>
<feature type="binding site" evidence="18">
    <location>
        <position position="392"/>
    </location>
    <ligand>
        <name>acetyl-CoA</name>
        <dbReference type="ChEBI" id="CHEBI:57288"/>
    </ligand>
</feature>
<feature type="binding site" evidence="18">
    <location>
        <begin position="81"/>
        <end position="82"/>
    </location>
    <ligand>
        <name>UDP-N-acetyl-alpha-D-glucosamine</name>
        <dbReference type="ChEBI" id="CHEBI:57705"/>
    </ligand>
</feature>
<dbReference type="Proteomes" id="UP000018922">
    <property type="component" value="Chromosome I"/>
</dbReference>
<dbReference type="CDD" id="cd03353">
    <property type="entry name" value="LbH_GlmU_C"/>
    <property type="match status" value="1"/>
</dbReference>
<evidence type="ECO:0000259" key="19">
    <source>
        <dbReference type="Pfam" id="PF12804"/>
    </source>
</evidence>
<dbReference type="InterPro" id="IPR011004">
    <property type="entry name" value="Trimer_LpxA-like_sf"/>
</dbReference>
<feature type="active site" description="Proton acceptor" evidence="18">
    <location>
        <position position="350"/>
    </location>
</feature>
<dbReference type="GO" id="GO:0005737">
    <property type="term" value="C:cytoplasm"/>
    <property type="evidence" value="ECO:0007669"/>
    <property type="project" value="UniProtKB-SubCell"/>
</dbReference>
<dbReference type="GO" id="GO:0003977">
    <property type="term" value="F:UDP-N-acetylglucosamine diphosphorylase activity"/>
    <property type="evidence" value="ECO:0007669"/>
    <property type="project" value="UniProtKB-UniRule"/>
</dbReference>
<feature type="binding site" evidence="18">
    <location>
        <position position="145"/>
    </location>
    <ligand>
        <name>UDP-N-acetyl-alpha-D-glucosamine</name>
        <dbReference type="ChEBI" id="CHEBI:57705"/>
    </ligand>
</feature>
<keyword evidence="7 18" id="KW-0479">Metal-binding</keyword>
<dbReference type="GO" id="GO:0000902">
    <property type="term" value="P:cell morphogenesis"/>
    <property type="evidence" value="ECO:0007669"/>
    <property type="project" value="UniProtKB-UniRule"/>
</dbReference>
<feature type="binding site" evidence="18">
    <location>
        <position position="427"/>
    </location>
    <ligand>
        <name>acetyl-CoA</name>
        <dbReference type="ChEBI" id="CHEBI:57288"/>
    </ligand>
</feature>
<dbReference type="GO" id="GO:0000287">
    <property type="term" value="F:magnesium ion binding"/>
    <property type="evidence" value="ECO:0007669"/>
    <property type="project" value="UniProtKB-UniRule"/>
</dbReference>
<feature type="binding site" evidence="18">
    <location>
        <position position="364"/>
    </location>
    <ligand>
        <name>UDP-N-acetyl-alpha-D-glucosamine</name>
        <dbReference type="ChEBI" id="CHEBI:57705"/>
    </ligand>
</feature>
<evidence type="ECO:0000256" key="2">
    <source>
        <dbReference type="ARBA" id="ARBA00007707"/>
    </source>
</evidence>
<dbReference type="InterPro" id="IPR005882">
    <property type="entry name" value="Bifunctional_GlmU"/>
</dbReference>
<feature type="binding site" evidence="18">
    <location>
        <position position="106"/>
    </location>
    <ligand>
        <name>Mg(2+)</name>
        <dbReference type="ChEBI" id="CHEBI:18420"/>
    </ligand>
</feature>
<comment type="cofactor">
    <cofactor evidence="18">
        <name>Mg(2+)</name>
        <dbReference type="ChEBI" id="CHEBI:18420"/>
    </cofactor>
    <text evidence="18">Binds 1 Mg(2+) ion per subunit.</text>
</comment>
<feature type="binding site" evidence="18">
    <location>
        <position position="231"/>
    </location>
    <ligand>
        <name>UDP-N-acetyl-alpha-D-glucosamine</name>
        <dbReference type="ChEBI" id="CHEBI:57705"/>
    </ligand>
</feature>
<feature type="region of interest" description="Pyrophosphorylase" evidence="18">
    <location>
        <begin position="1"/>
        <end position="233"/>
    </location>
</feature>
<comment type="pathway">
    <text evidence="18">Nucleotide-sugar biosynthesis; UDP-N-acetyl-alpha-D-glucosamine biosynthesis; UDP-N-acetyl-alpha-D-glucosamine from N-acetyl-alpha-D-glucosamine 1-phosphate: step 1/1.</text>
</comment>
<evidence type="ECO:0000313" key="21">
    <source>
        <dbReference type="Proteomes" id="UP000018922"/>
    </source>
</evidence>
<dbReference type="InterPro" id="IPR018357">
    <property type="entry name" value="Hexapep_transf_CS"/>
</dbReference>
<keyword evidence="9 18" id="KW-0460">Magnesium</keyword>
<comment type="pathway">
    <text evidence="18">Nucleotide-sugar biosynthesis; UDP-N-acetyl-alpha-D-glucosamine biosynthesis; N-acetyl-alpha-D-glucosamine 1-phosphate from alpha-D-glucosamine 6-phosphate (route II): step 2/2.</text>
</comment>
<dbReference type="InterPro" id="IPR038009">
    <property type="entry name" value="GlmU_C_LbH"/>
</dbReference>
<dbReference type="UniPathway" id="UPA00113">
    <property type="reaction ID" value="UER00532"/>
</dbReference>
<dbReference type="STRING" id="1430440.MGMSRv2__2132"/>
<feature type="binding site" evidence="18">
    <location>
        <position position="410"/>
    </location>
    <ligand>
        <name>acetyl-CoA</name>
        <dbReference type="ChEBI" id="CHEBI:57288"/>
    </ligand>
</feature>
<feature type="binding site" evidence="18">
    <location>
        <position position="338"/>
    </location>
    <ligand>
        <name>UDP-N-acetyl-alpha-D-glucosamine</name>
        <dbReference type="ChEBI" id="CHEBI:57705"/>
    </ligand>
</feature>
<feature type="binding site" evidence="18">
    <location>
        <position position="353"/>
    </location>
    <ligand>
        <name>UDP-N-acetyl-alpha-D-glucosamine</name>
        <dbReference type="ChEBI" id="CHEBI:57705"/>
    </ligand>
</feature>
<dbReference type="EC" id="2.7.7.23" evidence="18"/>
<accession>V6F1U3</accession>
<feature type="domain" description="MobA-like NTP transferase" evidence="19">
    <location>
        <begin position="10"/>
        <end position="145"/>
    </location>
</feature>
<evidence type="ECO:0000256" key="4">
    <source>
        <dbReference type="ARBA" id="ARBA00022490"/>
    </source>
</evidence>
<evidence type="ECO:0000256" key="12">
    <source>
        <dbReference type="ARBA" id="ARBA00023268"/>
    </source>
</evidence>
<evidence type="ECO:0000256" key="11">
    <source>
        <dbReference type="ARBA" id="ARBA00022984"/>
    </source>
</evidence>
<dbReference type="PANTHER" id="PTHR43584">
    <property type="entry name" value="NUCLEOTIDYL TRANSFERASE"/>
    <property type="match status" value="1"/>
</dbReference>
<dbReference type="PROSITE" id="PS00101">
    <property type="entry name" value="HEXAPEP_TRANSFERASES"/>
    <property type="match status" value="2"/>
</dbReference>
<dbReference type="CDD" id="cd02540">
    <property type="entry name" value="GT2_GlmU_N_bac"/>
    <property type="match status" value="1"/>
</dbReference>
<dbReference type="KEGG" id="mgy:MGMSRv2__2132"/>
<dbReference type="PANTHER" id="PTHR43584:SF3">
    <property type="entry name" value="BIFUNCTIONAL PROTEIN GLMU"/>
    <property type="match status" value="1"/>
</dbReference>
<feature type="binding site" evidence="18">
    <location>
        <begin position="373"/>
        <end position="374"/>
    </location>
    <ligand>
        <name>acetyl-CoA</name>
        <dbReference type="ChEBI" id="CHEBI:57288"/>
    </ligand>
</feature>
<feature type="binding site" evidence="18">
    <location>
        <position position="174"/>
    </location>
    <ligand>
        <name>UDP-N-acetyl-alpha-D-glucosamine</name>
        <dbReference type="ChEBI" id="CHEBI:57705"/>
    </ligand>
</feature>
<dbReference type="AlphaFoldDB" id="V6F1U3"/>
<comment type="function">
    <text evidence="17 18">Catalyzes the last two sequential reactions in the de novo biosynthetic pathway for UDP-N-acetylglucosamine (UDP-GlcNAc). The C-terminal domain catalyzes the transfer of acetyl group from acetyl coenzyme A to glucosamine-1-phosphate (GlcN-1-P) to produce N-acetylglucosamine-1-phosphate (GlcNAc-1-P), which is converted into UDP-GlcNAc by the transfer of uridine 5-monophosphate (from uridine 5-triphosphate), a reaction catalyzed by the N-terminal domain.</text>
</comment>
<dbReference type="EMBL" id="HG794546">
    <property type="protein sequence ID" value="CDK99347.1"/>
    <property type="molecule type" value="Genomic_DNA"/>
</dbReference>
<reference evidence="20 21" key="1">
    <citation type="journal article" date="2014" name="Genome Announc.">
        <title>Complete genome sequence of Magnetospirillum gryphiswaldense MSR-1.</title>
        <authorList>
            <person name="Wang X."/>
            <person name="Wang Q."/>
            <person name="Zhang W."/>
            <person name="Wang Y."/>
            <person name="Li L."/>
            <person name="Wen T."/>
            <person name="Zhang T."/>
            <person name="Zhang Y."/>
            <person name="Xu J."/>
            <person name="Hu J."/>
            <person name="Li S."/>
            <person name="Liu L."/>
            <person name="Liu J."/>
            <person name="Jiang W."/>
            <person name="Tian J."/>
            <person name="Li Y."/>
            <person name="Schuler D."/>
            <person name="Wang L."/>
            <person name="Li J."/>
        </authorList>
    </citation>
    <scope>NUCLEOTIDE SEQUENCE [LARGE SCALE GENOMIC DNA]</scope>
    <source>
        <strain evidence="21">DSM 6361 / JCM 21280 / NBRC 15271 / MSR-1</strain>
    </source>
</reference>
<keyword evidence="4 18" id="KW-0963">Cytoplasm</keyword>
<evidence type="ECO:0000256" key="15">
    <source>
        <dbReference type="ARBA" id="ARBA00048247"/>
    </source>
</evidence>
<evidence type="ECO:0000256" key="13">
    <source>
        <dbReference type="ARBA" id="ARBA00023315"/>
    </source>
</evidence>
<evidence type="ECO:0000256" key="9">
    <source>
        <dbReference type="ARBA" id="ARBA00022842"/>
    </source>
</evidence>
<dbReference type="GO" id="GO:0016020">
    <property type="term" value="C:membrane"/>
    <property type="evidence" value="ECO:0007669"/>
    <property type="project" value="GOC"/>
</dbReference>
<dbReference type="GO" id="GO:0009245">
    <property type="term" value="P:lipid A biosynthetic process"/>
    <property type="evidence" value="ECO:0007669"/>
    <property type="project" value="UniProtKB-UniRule"/>
</dbReference>
<comment type="catalytic activity">
    <reaction evidence="16 18">
        <text>N-acetyl-alpha-D-glucosamine 1-phosphate + UTP + H(+) = UDP-N-acetyl-alpha-D-glucosamine + diphosphate</text>
        <dbReference type="Rhea" id="RHEA:13509"/>
        <dbReference type="ChEBI" id="CHEBI:15378"/>
        <dbReference type="ChEBI" id="CHEBI:33019"/>
        <dbReference type="ChEBI" id="CHEBI:46398"/>
        <dbReference type="ChEBI" id="CHEBI:57705"/>
        <dbReference type="ChEBI" id="CHEBI:57776"/>
        <dbReference type="EC" id="2.7.7.23"/>
    </reaction>
</comment>
<organism evidence="20 21">
    <name type="scientific">Magnetospirillum gryphiswaldense (strain DSM 6361 / JCM 21280 / NBRC 15271 / MSR-1)</name>
    <dbReference type="NCBI Taxonomy" id="431944"/>
    <lineage>
        <taxon>Bacteria</taxon>
        <taxon>Pseudomonadati</taxon>
        <taxon>Pseudomonadota</taxon>
        <taxon>Alphaproteobacteria</taxon>
        <taxon>Rhodospirillales</taxon>
        <taxon>Rhodospirillaceae</taxon>
        <taxon>Magnetospirillum</taxon>
    </lineage>
</organism>
<dbReference type="Gene3D" id="3.90.550.10">
    <property type="entry name" value="Spore Coat Polysaccharide Biosynthesis Protein SpsA, Chain A"/>
    <property type="match status" value="1"/>
</dbReference>
<keyword evidence="13 18" id="KW-0012">Acyltransferase</keyword>
<dbReference type="GO" id="GO:0009252">
    <property type="term" value="P:peptidoglycan biosynthetic process"/>
    <property type="evidence" value="ECO:0007669"/>
    <property type="project" value="UniProtKB-UniRule"/>
</dbReference>
<dbReference type="Gene3D" id="2.160.10.10">
    <property type="entry name" value="Hexapeptide repeat proteins"/>
    <property type="match status" value="1"/>
</dbReference>
<keyword evidence="14 18" id="KW-0961">Cell wall biogenesis/degradation</keyword>
<dbReference type="SUPFAM" id="SSF51161">
    <property type="entry name" value="Trimeric LpxA-like enzymes"/>
    <property type="match status" value="1"/>
</dbReference>
<dbReference type="HAMAP" id="MF_01631">
    <property type="entry name" value="GlmU"/>
    <property type="match status" value="1"/>
</dbReference>
<feature type="binding site" evidence="18">
    <location>
        <position position="231"/>
    </location>
    <ligand>
        <name>Mg(2+)</name>
        <dbReference type="ChEBI" id="CHEBI:18420"/>
    </ligand>
</feature>
<dbReference type="GO" id="GO:0008360">
    <property type="term" value="P:regulation of cell shape"/>
    <property type="evidence" value="ECO:0007669"/>
    <property type="project" value="UniProtKB-KW"/>
</dbReference>
<evidence type="ECO:0000256" key="14">
    <source>
        <dbReference type="ARBA" id="ARBA00023316"/>
    </source>
</evidence>
<feature type="binding site" evidence="18">
    <location>
        <position position="159"/>
    </location>
    <ligand>
        <name>UDP-N-acetyl-alpha-D-glucosamine</name>
        <dbReference type="ChEBI" id="CHEBI:57705"/>
    </ligand>
</feature>
<protein>
    <recommendedName>
        <fullName evidence="18">Bifunctional protein GlmU</fullName>
    </recommendedName>
    <domain>
        <recommendedName>
            <fullName evidence="18">UDP-N-acetylglucosamine pyrophosphorylase</fullName>
            <ecNumber evidence="18">2.7.7.23</ecNumber>
        </recommendedName>
        <alternativeName>
            <fullName evidence="18">N-acetylglucosamine-1-phosphate uridyltransferase</fullName>
        </alternativeName>
    </domain>
    <domain>
        <recommendedName>
            <fullName evidence="18">Glucosamine-1-phosphate N-acetyltransferase</fullName>
            <ecNumber evidence="18">2.3.1.157</ecNumber>
        </recommendedName>
    </domain>
</protein>
<feature type="binding site" evidence="18">
    <location>
        <begin position="13"/>
        <end position="16"/>
    </location>
    <ligand>
        <name>UDP-N-acetyl-alpha-D-glucosamine</name>
        <dbReference type="ChEBI" id="CHEBI:57705"/>
    </ligand>
</feature>
<keyword evidence="5 18" id="KW-0808">Transferase</keyword>
<dbReference type="GO" id="GO:0071555">
    <property type="term" value="P:cell wall organization"/>
    <property type="evidence" value="ECO:0007669"/>
    <property type="project" value="UniProtKB-KW"/>
</dbReference>
<evidence type="ECO:0000313" key="20">
    <source>
        <dbReference type="EMBL" id="CDK99347.1"/>
    </source>
</evidence>
<evidence type="ECO:0000256" key="10">
    <source>
        <dbReference type="ARBA" id="ARBA00022960"/>
    </source>
</evidence>
<feature type="binding site" evidence="18">
    <location>
        <position position="367"/>
    </location>
    <ligand>
        <name>acetyl-CoA</name>
        <dbReference type="ChEBI" id="CHEBI:57288"/>
    </ligand>
</feature>
<dbReference type="SUPFAM" id="SSF53448">
    <property type="entry name" value="Nucleotide-diphospho-sugar transferases"/>
    <property type="match status" value="1"/>
</dbReference>
<dbReference type="NCBIfam" id="NF010933">
    <property type="entry name" value="PRK14353.1"/>
    <property type="match status" value="1"/>
</dbReference>
<dbReference type="eggNOG" id="COG1207">
    <property type="taxonomic scope" value="Bacteria"/>
</dbReference>
<keyword evidence="21" id="KW-1185">Reference proteome</keyword>
<dbReference type="InterPro" id="IPR029044">
    <property type="entry name" value="Nucleotide-diphossugar_trans"/>
</dbReference>
<comment type="similarity">
    <text evidence="3 18">In the N-terminal section; belongs to the N-acetylglucosamine-1-phosphate uridyltransferase family.</text>
</comment>
<name>V6F1U3_MAGGM</name>
<keyword evidence="6 18" id="KW-0548">Nucleotidyltransferase</keyword>
<feature type="region of interest" description="Linker" evidence="18">
    <location>
        <begin position="234"/>
        <end position="254"/>
    </location>
</feature>
<dbReference type="NCBIfam" id="TIGR01173">
    <property type="entry name" value="glmU"/>
    <property type="match status" value="1"/>
</dbReference>
<feature type="region of interest" description="N-acetyltransferase" evidence="18">
    <location>
        <begin position="255"/>
        <end position="454"/>
    </location>
</feature>
<evidence type="ECO:0000256" key="3">
    <source>
        <dbReference type="ARBA" id="ARBA00007947"/>
    </source>
</evidence>